<reference evidence="1" key="1">
    <citation type="journal article" date="2022" name="bioRxiv">
        <title>Sequencing and chromosome-scale assembly of the giantPleurodeles waltlgenome.</title>
        <authorList>
            <person name="Brown T."/>
            <person name="Elewa A."/>
            <person name="Iarovenko S."/>
            <person name="Subramanian E."/>
            <person name="Araus A.J."/>
            <person name="Petzold A."/>
            <person name="Susuki M."/>
            <person name="Suzuki K.-i.T."/>
            <person name="Hayashi T."/>
            <person name="Toyoda A."/>
            <person name="Oliveira C."/>
            <person name="Osipova E."/>
            <person name="Leigh N.D."/>
            <person name="Simon A."/>
            <person name="Yun M.H."/>
        </authorList>
    </citation>
    <scope>NUCLEOTIDE SEQUENCE</scope>
    <source>
        <strain evidence="1">20211129_DDA</strain>
        <tissue evidence="1">Liver</tissue>
    </source>
</reference>
<dbReference type="Proteomes" id="UP001066276">
    <property type="component" value="Chromosome 6"/>
</dbReference>
<protein>
    <submittedName>
        <fullName evidence="1">Uncharacterized protein</fullName>
    </submittedName>
</protein>
<name>A0AAV7Q894_PLEWA</name>
<keyword evidence="2" id="KW-1185">Reference proteome</keyword>
<evidence type="ECO:0000313" key="1">
    <source>
        <dbReference type="EMBL" id="KAJ1136767.1"/>
    </source>
</evidence>
<sequence length="87" mass="9841">MWKIQPLCENVCHSSKPKTLKEVVQAVSKDPEESEHMDDDDAKNFVVHIIFAKRAKAKTQQPLPKCKIKKGNHQLIATIDSGAQSRF</sequence>
<dbReference type="AlphaFoldDB" id="A0AAV7Q894"/>
<accession>A0AAV7Q894</accession>
<proteinExistence type="predicted"/>
<dbReference type="EMBL" id="JANPWB010000010">
    <property type="protein sequence ID" value="KAJ1136767.1"/>
    <property type="molecule type" value="Genomic_DNA"/>
</dbReference>
<organism evidence="1 2">
    <name type="scientific">Pleurodeles waltl</name>
    <name type="common">Iberian ribbed newt</name>
    <dbReference type="NCBI Taxonomy" id="8319"/>
    <lineage>
        <taxon>Eukaryota</taxon>
        <taxon>Metazoa</taxon>
        <taxon>Chordata</taxon>
        <taxon>Craniata</taxon>
        <taxon>Vertebrata</taxon>
        <taxon>Euteleostomi</taxon>
        <taxon>Amphibia</taxon>
        <taxon>Batrachia</taxon>
        <taxon>Caudata</taxon>
        <taxon>Salamandroidea</taxon>
        <taxon>Salamandridae</taxon>
        <taxon>Pleurodelinae</taxon>
        <taxon>Pleurodeles</taxon>
    </lineage>
</organism>
<gene>
    <name evidence="1" type="ORF">NDU88_003181</name>
</gene>
<evidence type="ECO:0000313" key="2">
    <source>
        <dbReference type="Proteomes" id="UP001066276"/>
    </source>
</evidence>
<comment type="caution">
    <text evidence="1">The sequence shown here is derived from an EMBL/GenBank/DDBJ whole genome shotgun (WGS) entry which is preliminary data.</text>
</comment>